<dbReference type="EMBL" id="DYVE01000211">
    <property type="protein sequence ID" value="HJG28589.1"/>
    <property type="molecule type" value="Genomic_DNA"/>
</dbReference>
<protein>
    <recommendedName>
        <fullName evidence="1">Sugar fermentation stimulation protein homolog</fullName>
    </recommendedName>
</protein>
<accession>A0A921IJZ9</accession>
<dbReference type="HAMAP" id="MF_00095">
    <property type="entry name" value="SfsA"/>
    <property type="match status" value="1"/>
</dbReference>
<feature type="domain" description="SfsA N-terminal OB" evidence="3">
    <location>
        <begin position="12"/>
        <end position="76"/>
    </location>
</feature>
<comment type="similarity">
    <text evidence="1">Belongs to the SfsA family.</text>
</comment>
<dbReference type="Pfam" id="PF17746">
    <property type="entry name" value="SfsA_N"/>
    <property type="match status" value="1"/>
</dbReference>
<evidence type="ECO:0000259" key="2">
    <source>
        <dbReference type="Pfam" id="PF03749"/>
    </source>
</evidence>
<dbReference type="PANTHER" id="PTHR30545">
    <property type="entry name" value="SUGAR FERMENTATION STIMULATION PROTEIN A"/>
    <property type="match status" value="1"/>
</dbReference>
<evidence type="ECO:0000256" key="1">
    <source>
        <dbReference type="HAMAP-Rule" id="MF_00095"/>
    </source>
</evidence>
<name>A0A921IJZ9_9FIRM</name>
<sequence length="227" mass="25231">MEYTTIQEARFLTRPNRFVARVALNGAEETVHVKNTGRCRELLVPGAVVYLAQGDNPNRKTRYDLVAVQKGPLLVNMDSQAPNKVFAEWARAGQFRQGLTLLRPETFWGNSRFDFYWEAADGRKGFVEVKGVTLEENGHARFPDAPTQRGVKHLEELLQCRVQGYEAAVCFVLQMSGMVDFAHNDVTHPAFGQALRRAAAGGVEVLAVECRVTPGSLVMDKPVPVCL</sequence>
<feature type="domain" description="Sugar fermentation stimulation protein C-terminal" evidence="2">
    <location>
        <begin position="80"/>
        <end position="214"/>
    </location>
</feature>
<comment type="caution">
    <text evidence="4">The sequence shown here is derived from an EMBL/GenBank/DDBJ whole genome shotgun (WGS) entry which is preliminary data.</text>
</comment>
<reference evidence="4" key="1">
    <citation type="journal article" date="2021" name="PeerJ">
        <title>Extensive microbial diversity within the chicken gut microbiome revealed by metagenomics and culture.</title>
        <authorList>
            <person name="Gilroy R."/>
            <person name="Ravi A."/>
            <person name="Getino M."/>
            <person name="Pursley I."/>
            <person name="Horton D.L."/>
            <person name="Alikhan N.F."/>
            <person name="Baker D."/>
            <person name="Gharbi K."/>
            <person name="Hall N."/>
            <person name="Watson M."/>
            <person name="Adriaenssens E.M."/>
            <person name="Foster-Nyarko E."/>
            <person name="Jarju S."/>
            <person name="Secka A."/>
            <person name="Antonio M."/>
            <person name="Oren A."/>
            <person name="Chaudhuri R.R."/>
            <person name="La Ragione R."/>
            <person name="Hildebrand F."/>
            <person name="Pallen M.J."/>
        </authorList>
    </citation>
    <scope>NUCLEOTIDE SEQUENCE</scope>
    <source>
        <strain evidence="4">ChiBcec21-2208</strain>
    </source>
</reference>
<dbReference type="InterPro" id="IPR040452">
    <property type="entry name" value="SfsA_C"/>
</dbReference>
<dbReference type="InterPro" id="IPR041465">
    <property type="entry name" value="SfsA_N"/>
</dbReference>
<dbReference type="Pfam" id="PF03749">
    <property type="entry name" value="SfsA"/>
    <property type="match status" value="1"/>
</dbReference>
<dbReference type="AlphaFoldDB" id="A0A921IJZ9"/>
<dbReference type="NCBIfam" id="TIGR00230">
    <property type="entry name" value="sfsA"/>
    <property type="match status" value="1"/>
</dbReference>
<dbReference type="Gene3D" id="2.40.50.580">
    <property type="match status" value="1"/>
</dbReference>
<organism evidence="4 5">
    <name type="scientific">Subdoligranulum variabile</name>
    <dbReference type="NCBI Taxonomy" id="214851"/>
    <lineage>
        <taxon>Bacteria</taxon>
        <taxon>Bacillati</taxon>
        <taxon>Bacillota</taxon>
        <taxon>Clostridia</taxon>
        <taxon>Eubacteriales</taxon>
        <taxon>Oscillospiraceae</taxon>
        <taxon>Subdoligranulum</taxon>
    </lineage>
</organism>
<proteinExistence type="inferred from homology"/>
<dbReference type="PANTHER" id="PTHR30545:SF2">
    <property type="entry name" value="SUGAR FERMENTATION STIMULATION PROTEIN A"/>
    <property type="match status" value="1"/>
</dbReference>
<evidence type="ECO:0000259" key="3">
    <source>
        <dbReference type="Pfam" id="PF17746"/>
    </source>
</evidence>
<reference evidence="4" key="2">
    <citation type="submission" date="2021-09" db="EMBL/GenBank/DDBJ databases">
        <authorList>
            <person name="Gilroy R."/>
        </authorList>
    </citation>
    <scope>NUCLEOTIDE SEQUENCE</scope>
    <source>
        <strain evidence="4">ChiBcec21-2208</strain>
    </source>
</reference>
<dbReference type="GO" id="GO:0003677">
    <property type="term" value="F:DNA binding"/>
    <property type="evidence" value="ECO:0007669"/>
    <property type="project" value="InterPro"/>
</dbReference>
<dbReference type="Proteomes" id="UP000782880">
    <property type="component" value="Unassembled WGS sequence"/>
</dbReference>
<evidence type="ECO:0000313" key="5">
    <source>
        <dbReference type="Proteomes" id="UP000782880"/>
    </source>
</evidence>
<dbReference type="Gene3D" id="3.40.1350.60">
    <property type="match status" value="1"/>
</dbReference>
<evidence type="ECO:0000313" key="4">
    <source>
        <dbReference type="EMBL" id="HJG28589.1"/>
    </source>
</evidence>
<gene>
    <name evidence="1 4" type="primary">sfsA</name>
    <name evidence="4" type="ORF">K8V20_08110</name>
</gene>
<dbReference type="InterPro" id="IPR005224">
    <property type="entry name" value="SfsA"/>
</dbReference>
<dbReference type="CDD" id="cd22359">
    <property type="entry name" value="SfsA-like_bacterial"/>
    <property type="match status" value="1"/>
</dbReference>